<dbReference type="Proteomes" id="UP000596742">
    <property type="component" value="Unassembled WGS sequence"/>
</dbReference>
<dbReference type="Pfam" id="PF00643">
    <property type="entry name" value="zf-B_box"/>
    <property type="match status" value="2"/>
</dbReference>
<evidence type="ECO:0000259" key="3">
    <source>
        <dbReference type="PROSITE" id="PS50119"/>
    </source>
</evidence>
<dbReference type="Gene3D" id="3.30.160.60">
    <property type="entry name" value="Classic Zinc Finger"/>
    <property type="match status" value="1"/>
</dbReference>
<keyword evidence="1" id="KW-0863">Zinc-finger</keyword>
<organism evidence="4 5">
    <name type="scientific">Mytilus galloprovincialis</name>
    <name type="common">Mediterranean mussel</name>
    <dbReference type="NCBI Taxonomy" id="29158"/>
    <lineage>
        <taxon>Eukaryota</taxon>
        <taxon>Metazoa</taxon>
        <taxon>Spiralia</taxon>
        <taxon>Lophotrochozoa</taxon>
        <taxon>Mollusca</taxon>
        <taxon>Bivalvia</taxon>
        <taxon>Autobranchia</taxon>
        <taxon>Pteriomorphia</taxon>
        <taxon>Mytilida</taxon>
        <taxon>Mytiloidea</taxon>
        <taxon>Mytilidae</taxon>
        <taxon>Mytilinae</taxon>
        <taxon>Mytilus</taxon>
    </lineage>
</organism>
<dbReference type="PANTHER" id="PTHR25462">
    <property type="entry name" value="BONUS, ISOFORM C-RELATED"/>
    <property type="match status" value="1"/>
</dbReference>
<accession>A0A8B6D7P8</accession>
<comment type="caution">
    <text evidence="4">The sequence shown here is derived from an EMBL/GenBank/DDBJ whole genome shotgun (WGS) entry which is preliminary data.</text>
</comment>
<keyword evidence="5" id="KW-1185">Reference proteome</keyword>
<dbReference type="AlphaFoldDB" id="A0A8B6D7P8"/>
<proteinExistence type="predicted"/>
<protein>
    <recommendedName>
        <fullName evidence="3">B box-type domain-containing protein</fullName>
    </recommendedName>
</protein>
<evidence type="ECO:0000256" key="1">
    <source>
        <dbReference type="PROSITE-ProRule" id="PRU00024"/>
    </source>
</evidence>
<dbReference type="PANTHER" id="PTHR25462:SF296">
    <property type="entry name" value="MEIOTIC P26, ISOFORM F"/>
    <property type="match status" value="1"/>
</dbReference>
<dbReference type="CDD" id="cd19757">
    <property type="entry name" value="Bbox1"/>
    <property type="match status" value="1"/>
</dbReference>
<reference evidence="4" key="1">
    <citation type="submission" date="2018-11" db="EMBL/GenBank/DDBJ databases">
        <authorList>
            <person name="Alioto T."/>
            <person name="Alioto T."/>
        </authorList>
    </citation>
    <scope>NUCLEOTIDE SEQUENCE</scope>
</reference>
<feature type="domain" description="B box-type" evidence="3">
    <location>
        <begin position="59"/>
        <end position="99"/>
    </location>
</feature>
<feature type="coiled-coil region" evidence="2">
    <location>
        <begin position="107"/>
        <end position="134"/>
    </location>
</feature>
<keyword evidence="1" id="KW-0479">Metal-binding</keyword>
<sequence length="380" mass="44458">MAQIAAQKCEFSCDEVAVLYCKGCDQFLCIECRQNVHDKVRKFKDHEVVNIHKEGNRVRPNPVCETHENQFLYYCSKCECLTCAECMTSSHNEHKTEKIKIVADSRRQNVDQIIQQLKTKVEKVKQKLETIDTEYSAQIKSDSESYVEMVEKTVDDLLKIVDRHKLIPLTTASDFKNIENEDLGRKRAFFKNRQDDIVDRLLKFENLMQETHDSTFLTEWKAHQTDVQMNDEETDDPLVAPRRIESFNQKKLTKSVIEVIDEKFQIGLKEQEKAFTKMTEEFGELRTEVESKQRTINEVMKEAAENTRNITTEFEGRIKLLESKLTTSAENSCKAERVQENTKKQLSEAIDQCNRFVQNLSVLSCKQFLEKFHAYLTYYL</sequence>
<dbReference type="OrthoDB" id="6138291at2759"/>
<dbReference type="GO" id="GO:0008270">
    <property type="term" value="F:zinc ion binding"/>
    <property type="evidence" value="ECO:0007669"/>
    <property type="project" value="UniProtKB-KW"/>
</dbReference>
<evidence type="ECO:0000256" key="2">
    <source>
        <dbReference type="SAM" id="Coils"/>
    </source>
</evidence>
<dbReference type="SUPFAM" id="SSF57845">
    <property type="entry name" value="B-box zinc-binding domain"/>
    <property type="match status" value="1"/>
</dbReference>
<name>A0A8B6D7P8_MYTGA</name>
<keyword evidence="2" id="KW-0175">Coiled coil</keyword>
<dbReference type="PROSITE" id="PS50119">
    <property type="entry name" value="ZF_BBOX"/>
    <property type="match status" value="2"/>
</dbReference>
<evidence type="ECO:0000313" key="4">
    <source>
        <dbReference type="EMBL" id="VDI14744.1"/>
    </source>
</evidence>
<dbReference type="EMBL" id="UYJE01002909">
    <property type="protein sequence ID" value="VDI14744.1"/>
    <property type="molecule type" value="Genomic_DNA"/>
</dbReference>
<dbReference type="SMART" id="SM00336">
    <property type="entry name" value="BBOX"/>
    <property type="match status" value="2"/>
</dbReference>
<feature type="domain" description="B box-type" evidence="3">
    <location>
        <begin position="4"/>
        <end position="51"/>
    </location>
</feature>
<dbReference type="InterPro" id="IPR047153">
    <property type="entry name" value="TRIM45/56/19-like"/>
</dbReference>
<evidence type="ECO:0000313" key="5">
    <source>
        <dbReference type="Proteomes" id="UP000596742"/>
    </source>
</evidence>
<dbReference type="InterPro" id="IPR000315">
    <property type="entry name" value="Znf_B-box"/>
</dbReference>
<gene>
    <name evidence="4" type="ORF">MGAL_10B003706</name>
</gene>
<keyword evidence="1" id="KW-0862">Zinc</keyword>